<protein>
    <submittedName>
        <fullName evidence="1">Uncharacterized protein</fullName>
    </submittedName>
</protein>
<dbReference type="AlphaFoldDB" id="A0A5E4SDU8"/>
<proteinExistence type="predicted"/>
<organism evidence="1 2">
    <name type="scientific">Pandoraea communis</name>
    <dbReference type="NCBI Taxonomy" id="2508297"/>
    <lineage>
        <taxon>Bacteria</taxon>
        <taxon>Pseudomonadati</taxon>
        <taxon>Pseudomonadota</taxon>
        <taxon>Betaproteobacteria</taxon>
        <taxon>Burkholderiales</taxon>
        <taxon>Burkholderiaceae</taxon>
        <taxon>Pandoraea</taxon>
    </lineage>
</organism>
<sequence>MNCQRLYAVAQRIGVVGGISVGGLDFMQLL</sequence>
<evidence type="ECO:0000313" key="2">
    <source>
        <dbReference type="Proteomes" id="UP000383971"/>
    </source>
</evidence>
<dbReference type="EMBL" id="CABPSE010000001">
    <property type="protein sequence ID" value="VVD74076.1"/>
    <property type="molecule type" value="Genomic_DNA"/>
</dbReference>
<reference evidence="1 2" key="1">
    <citation type="submission" date="2019-08" db="EMBL/GenBank/DDBJ databases">
        <authorList>
            <person name="Peeters C."/>
        </authorList>
    </citation>
    <scope>NUCLEOTIDE SEQUENCE [LARGE SCALE GENOMIC DNA]</scope>
    <source>
        <strain evidence="1 2">LMG 31111</strain>
    </source>
</reference>
<dbReference type="Proteomes" id="UP000383971">
    <property type="component" value="Unassembled WGS sequence"/>
</dbReference>
<gene>
    <name evidence="1" type="ORF">PCO31111_00781</name>
</gene>
<keyword evidence="2" id="KW-1185">Reference proteome</keyword>
<accession>A0A5E4SDU8</accession>
<name>A0A5E4SDU8_9BURK</name>
<evidence type="ECO:0000313" key="1">
    <source>
        <dbReference type="EMBL" id="VVD74076.1"/>
    </source>
</evidence>